<dbReference type="InterPro" id="IPR036291">
    <property type="entry name" value="NAD(P)-bd_dom_sf"/>
</dbReference>
<dbReference type="Pfam" id="PF08240">
    <property type="entry name" value="ADH_N"/>
    <property type="match status" value="1"/>
</dbReference>
<dbReference type="InterPro" id="IPR020843">
    <property type="entry name" value="ER"/>
</dbReference>
<dbReference type="Gene3D" id="3.90.180.10">
    <property type="entry name" value="Medium-chain alcohol dehydrogenases, catalytic domain"/>
    <property type="match status" value="1"/>
</dbReference>
<evidence type="ECO:0000259" key="1">
    <source>
        <dbReference type="SMART" id="SM00829"/>
    </source>
</evidence>
<keyword evidence="2" id="KW-0614">Plasmid</keyword>
<dbReference type="Pfam" id="PF00107">
    <property type="entry name" value="ADH_zinc_N"/>
    <property type="match status" value="1"/>
</dbReference>
<organism evidence="2 3">
    <name type="scientific">Sodalis praecaptivus</name>
    <dbReference type="NCBI Taxonomy" id="1239307"/>
    <lineage>
        <taxon>Bacteria</taxon>
        <taxon>Pseudomonadati</taxon>
        <taxon>Pseudomonadota</taxon>
        <taxon>Gammaproteobacteria</taxon>
        <taxon>Enterobacterales</taxon>
        <taxon>Bruguierivoracaceae</taxon>
        <taxon>Sodalis</taxon>
    </lineage>
</organism>
<keyword evidence="3" id="KW-1185">Reference proteome</keyword>
<dbReference type="AlphaFoldDB" id="W0I381"/>
<protein>
    <submittedName>
        <fullName evidence="2">Oxidoreductase, zinc-binding dehydrogenase family</fullName>
    </submittedName>
</protein>
<dbReference type="EMBL" id="CP006570">
    <property type="protein sequence ID" value="AHF79217.1"/>
    <property type="molecule type" value="Genomic_DNA"/>
</dbReference>
<evidence type="ECO:0000313" key="2">
    <source>
        <dbReference type="EMBL" id="AHF79217.1"/>
    </source>
</evidence>
<dbReference type="RefSeq" id="WP_025424344.1">
    <property type="nucleotide sequence ID" value="NZ_CP006570.1"/>
</dbReference>
<name>W0I381_9GAMM</name>
<dbReference type="InterPro" id="IPR013149">
    <property type="entry name" value="ADH-like_C"/>
</dbReference>
<dbReference type="InterPro" id="IPR011032">
    <property type="entry name" value="GroES-like_sf"/>
</dbReference>
<gene>
    <name evidence="2" type="ORF">Sant_P0171</name>
</gene>
<dbReference type="InterPro" id="IPR013154">
    <property type="entry name" value="ADH-like_N"/>
</dbReference>
<feature type="domain" description="Enoyl reductase (ER)" evidence="1">
    <location>
        <begin position="13"/>
        <end position="337"/>
    </location>
</feature>
<dbReference type="Proteomes" id="UP000019028">
    <property type="component" value="Plasmid pHS1"/>
</dbReference>
<geneLocation type="plasmid" evidence="2 3">
    <name>pHS1</name>
</geneLocation>
<accession>W0I381</accession>
<sequence length="346" mass="36480">MHTMKRWEMNDIGRAALSLNAAVPIPEPGPDEVLVKVMAVALNHRDKMVIESGRGLPLAFPFTPGSDLSGCIVKSGINVTHLAAGDDVISLFTPDWHDGLRPGNARELAYRTLGGFYPGVLAQYVVMNPAWLLPKPASLSHHAASTLPCAALTAWFALVERGHLQPGETVLLEGTGGVAMFGLRIAQLRGARVIVVTRTGKVQAVKQLGADTVIDRTTQDVVETVLRLTADKGVDHVLEIAGGEHLGQAAAMAAVGGKIYLIGALEGFAVSSPLEPLLFKDLTIHGIGTGHRRALEEMCAAFDANGVAPVIDTVYPLEALPAALDHLAKGPFGKIVISVGEEVVST</sequence>
<dbReference type="KEGG" id="sod:Sant_P0171"/>
<dbReference type="PATRIC" id="fig|1239307.3.peg.4707"/>
<dbReference type="PANTHER" id="PTHR45033:SF2">
    <property type="entry name" value="ZINC-TYPE ALCOHOL DEHYDROGENASE-LIKE PROTEIN C1773.06C"/>
    <property type="match status" value="1"/>
</dbReference>
<dbReference type="Gene3D" id="3.40.50.720">
    <property type="entry name" value="NAD(P)-binding Rossmann-like Domain"/>
    <property type="match status" value="1"/>
</dbReference>
<proteinExistence type="predicted"/>
<dbReference type="SMART" id="SM00829">
    <property type="entry name" value="PKS_ER"/>
    <property type="match status" value="1"/>
</dbReference>
<dbReference type="PANTHER" id="PTHR45033">
    <property type="match status" value="1"/>
</dbReference>
<dbReference type="GO" id="GO:0016491">
    <property type="term" value="F:oxidoreductase activity"/>
    <property type="evidence" value="ECO:0007669"/>
    <property type="project" value="InterPro"/>
</dbReference>
<dbReference type="SUPFAM" id="SSF51735">
    <property type="entry name" value="NAD(P)-binding Rossmann-fold domains"/>
    <property type="match status" value="1"/>
</dbReference>
<dbReference type="InterPro" id="IPR052711">
    <property type="entry name" value="Zinc_ADH-like"/>
</dbReference>
<reference evidence="2 3" key="1">
    <citation type="journal article" date="2014" name="Genome Biol. Evol.">
        <title>Genome degeneration and adaptation in a nascent stage of symbiosis.</title>
        <authorList>
            <person name="Oakeson K.F."/>
            <person name="Gil R."/>
            <person name="Clayton A.L."/>
            <person name="Dunn D.M."/>
            <person name="von Niederhausern A.C."/>
            <person name="Hamil C."/>
            <person name="Aoyagi A."/>
            <person name="Duval B."/>
            <person name="Baca A."/>
            <person name="Silva F.J."/>
            <person name="Vallier A."/>
            <person name="Jackson D.G."/>
            <person name="Latorre A."/>
            <person name="Weiss R.B."/>
            <person name="Heddi A."/>
            <person name="Moya A."/>
            <person name="Dale C."/>
        </authorList>
    </citation>
    <scope>NUCLEOTIDE SEQUENCE [LARGE SCALE GENOMIC DNA]</scope>
    <source>
        <strain evidence="2 3">HS1</strain>
        <plasmid evidence="3">Plasmid pHS1</plasmid>
    </source>
</reference>
<dbReference type="CDD" id="cd08276">
    <property type="entry name" value="MDR7"/>
    <property type="match status" value="1"/>
</dbReference>
<dbReference type="HOGENOM" id="CLU_026673_3_4_6"/>
<dbReference type="SUPFAM" id="SSF50129">
    <property type="entry name" value="GroES-like"/>
    <property type="match status" value="1"/>
</dbReference>
<evidence type="ECO:0000313" key="3">
    <source>
        <dbReference type="Proteomes" id="UP000019028"/>
    </source>
</evidence>